<dbReference type="RefSeq" id="WP_093732977.1">
    <property type="nucleotide sequence ID" value="NZ_FNJD01000009.1"/>
</dbReference>
<dbReference type="Pfam" id="PF18163">
    <property type="entry name" value="LD_cluster2"/>
    <property type="match status" value="1"/>
</dbReference>
<organism evidence="1 2">
    <name type="scientific">Sulfitobacter litoralis</name>
    <dbReference type="NCBI Taxonomy" id="335975"/>
    <lineage>
        <taxon>Bacteria</taxon>
        <taxon>Pseudomonadati</taxon>
        <taxon>Pseudomonadota</taxon>
        <taxon>Alphaproteobacteria</taxon>
        <taxon>Rhodobacterales</taxon>
        <taxon>Roseobacteraceae</taxon>
        <taxon>Sulfitobacter</taxon>
    </lineage>
</organism>
<proteinExistence type="predicted"/>
<evidence type="ECO:0000313" key="1">
    <source>
        <dbReference type="EMBL" id="SDP05292.1"/>
    </source>
</evidence>
<gene>
    <name evidence="1" type="ORF">SAMN04488512_1094</name>
</gene>
<evidence type="ECO:0000313" key="2">
    <source>
        <dbReference type="Proteomes" id="UP000198646"/>
    </source>
</evidence>
<sequence>MSYREPLSQMAIAISISESDDLAVLGLAEEHLRDAMTEISRHMLAMGARLIYGGDLRDNGYTKLLFELVTRHRRDADVGDVRPAIANYLPWPVHSMKSSTYLSDLREGLEGIGELYCLDREGRIIAQDADIGLSPTAFSDEDWSSSLTAMRHAQTEATFARIALGGRVTQFKGRMPGIAEEAEFALKAQQPLYLLGGFGGCARDIASDMGLMPDVKNSINWLGRNQFSSWGVNDLANGLEFDEIRTLARTVHVDQAVALILRGMLRLSQRARYD</sequence>
<dbReference type="InterPro" id="IPR041160">
    <property type="entry name" value="LD_cluster2"/>
</dbReference>
<reference evidence="1 2" key="1">
    <citation type="submission" date="2016-10" db="EMBL/GenBank/DDBJ databases">
        <authorList>
            <person name="Varghese N."/>
            <person name="Submissions S."/>
        </authorList>
    </citation>
    <scope>NUCLEOTIDE SEQUENCE [LARGE SCALE GENOMIC DNA]</scope>
    <source>
        <strain evidence="1 2">DSM 17584</strain>
    </source>
</reference>
<protein>
    <submittedName>
        <fullName evidence="1">Uncharacterized protein</fullName>
    </submittedName>
</protein>
<name>A0ABY0SBZ5_9RHOB</name>
<keyword evidence="2" id="KW-1185">Reference proteome</keyword>
<dbReference type="EMBL" id="FNJD01000009">
    <property type="protein sequence ID" value="SDP05292.1"/>
    <property type="molecule type" value="Genomic_DNA"/>
</dbReference>
<accession>A0ABY0SBZ5</accession>
<dbReference type="Proteomes" id="UP000198646">
    <property type="component" value="Unassembled WGS sequence"/>
</dbReference>
<comment type="caution">
    <text evidence="1">The sequence shown here is derived from an EMBL/GenBank/DDBJ whole genome shotgun (WGS) entry which is preliminary data.</text>
</comment>